<gene>
    <name evidence="4" type="ORF">GCM10009097_24320</name>
</gene>
<evidence type="ECO:0000256" key="2">
    <source>
        <dbReference type="ARBA" id="ARBA00023315"/>
    </source>
</evidence>
<dbReference type="InterPro" id="IPR016181">
    <property type="entry name" value="Acyl_CoA_acyltransferase"/>
</dbReference>
<dbReference type="Proteomes" id="UP001501706">
    <property type="component" value="Unassembled WGS sequence"/>
</dbReference>
<dbReference type="SUPFAM" id="SSF55729">
    <property type="entry name" value="Acyl-CoA N-acyltransferases (Nat)"/>
    <property type="match status" value="1"/>
</dbReference>
<keyword evidence="5" id="KW-1185">Reference proteome</keyword>
<accession>A0ABN1BVV4</accession>
<proteinExistence type="predicted"/>
<comment type="caution">
    <text evidence="4">The sequence shown here is derived from an EMBL/GenBank/DDBJ whole genome shotgun (WGS) entry which is preliminary data.</text>
</comment>
<reference evidence="4 5" key="1">
    <citation type="journal article" date="2019" name="Int. J. Syst. Evol. Microbiol.">
        <title>The Global Catalogue of Microorganisms (GCM) 10K type strain sequencing project: providing services to taxonomists for standard genome sequencing and annotation.</title>
        <authorList>
            <consortium name="The Broad Institute Genomics Platform"/>
            <consortium name="The Broad Institute Genome Sequencing Center for Infectious Disease"/>
            <person name="Wu L."/>
            <person name="Ma J."/>
        </authorList>
    </citation>
    <scope>NUCLEOTIDE SEQUENCE [LARGE SCALE GENOMIC DNA]</scope>
    <source>
        <strain evidence="4 5">JCM 14330</strain>
    </source>
</reference>
<dbReference type="Pfam" id="PF13673">
    <property type="entry name" value="Acetyltransf_10"/>
    <property type="match status" value="1"/>
</dbReference>
<dbReference type="PANTHER" id="PTHR43877">
    <property type="entry name" value="AMINOALKYLPHOSPHONATE N-ACETYLTRANSFERASE-RELATED-RELATED"/>
    <property type="match status" value="1"/>
</dbReference>
<dbReference type="CDD" id="cd04301">
    <property type="entry name" value="NAT_SF"/>
    <property type="match status" value="1"/>
</dbReference>
<dbReference type="InterPro" id="IPR000182">
    <property type="entry name" value="GNAT_dom"/>
</dbReference>
<protein>
    <submittedName>
        <fullName evidence="4">GNAT family N-acetyltransferase</fullName>
    </submittedName>
</protein>
<evidence type="ECO:0000259" key="3">
    <source>
        <dbReference type="PROSITE" id="PS51186"/>
    </source>
</evidence>
<evidence type="ECO:0000256" key="1">
    <source>
        <dbReference type="ARBA" id="ARBA00022679"/>
    </source>
</evidence>
<organism evidence="4 5">
    <name type="scientific">Pigmentiphaga daeguensis</name>
    <dbReference type="NCBI Taxonomy" id="414049"/>
    <lineage>
        <taxon>Bacteria</taxon>
        <taxon>Pseudomonadati</taxon>
        <taxon>Pseudomonadota</taxon>
        <taxon>Betaproteobacteria</taxon>
        <taxon>Burkholderiales</taxon>
        <taxon>Alcaligenaceae</taxon>
        <taxon>Pigmentiphaga</taxon>
    </lineage>
</organism>
<dbReference type="Gene3D" id="3.40.630.30">
    <property type="match status" value="1"/>
</dbReference>
<dbReference type="PROSITE" id="PS51186">
    <property type="entry name" value="GNAT"/>
    <property type="match status" value="1"/>
</dbReference>
<name>A0ABN1BVV4_9BURK</name>
<dbReference type="EMBL" id="BAAAEN010000008">
    <property type="protein sequence ID" value="GAA0506404.1"/>
    <property type="molecule type" value="Genomic_DNA"/>
</dbReference>
<keyword evidence="2" id="KW-0012">Acyltransferase</keyword>
<evidence type="ECO:0000313" key="5">
    <source>
        <dbReference type="Proteomes" id="UP001501706"/>
    </source>
</evidence>
<dbReference type="InterPro" id="IPR050832">
    <property type="entry name" value="Bact_Acetyltransf"/>
</dbReference>
<evidence type="ECO:0000313" key="4">
    <source>
        <dbReference type="EMBL" id="GAA0506404.1"/>
    </source>
</evidence>
<sequence length="159" mass="17151">MTRPGIRLVVGAWDDLRHDASSIRQAVFVHEQSVPLKLEYDAADAISLHAVAYDADGTPLGTGRLLPDGHIGRMAVHRHGRGLGVGGSILDALIDEARRRGHGRLLLHAQTRAQAFYETRGFQAEGDEFLEAGIVHVLMSLRLDDRAPDLPAEPPAGAA</sequence>
<dbReference type="RefSeq" id="WP_087839393.1">
    <property type="nucleotide sequence ID" value="NZ_BAAAEN010000008.1"/>
</dbReference>
<keyword evidence="1" id="KW-0808">Transferase</keyword>
<feature type="domain" description="N-acetyltransferase" evidence="3">
    <location>
        <begin position="6"/>
        <end position="144"/>
    </location>
</feature>